<keyword evidence="10" id="KW-0732">Signal</keyword>
<evidence type="ECO:0000256" key="16">
    <source>
        <dbReference type="ARBA" id="ARBA00023136"/>
    </source>
</evidence>
<evidence type="ECO:0000256" key="9">
    <source>
        <dbReference type="ARBA" id="ARBA00022692"/>
    </source>
</evidence>
<dbReference type="GO" id="GO:0005886">
    <property type="term" value="C:plasma membrane"/>
    <property type="evidence" value="ECO:0007669"/>
    <property type="project" value="UniProtKB-SubCell"/>
</dbReference>
<keyword evidence="14" id="KW-0067">ATP-binding</keyword>
<keyword evidence="18" id="KW-0325">Glycoprotein</keyword>
<comment type="catalytic activity">
    <reaction evidence="20">
        <text>L-seryl-[protein] + ATP = O-phospho-L-seryl-[protein] + ADP + H(+)</text>
        <dbReference type="Rhea" id="RHEA:17989"/>
        <dbReference type="Rhea" id="RHEA-COMP:9863"/>
        <dbReference type="Rhea" id="RHEA-COMP:11604"/>
        <dbReference type="ChEBI" id="CHEBI:15378"/>
        <dbReference type="ChEBI" id="CHEBI:29999"/>
        <dbReference type="ChEBI" id="CHEBI:30616"/>
        <dbReference type="ChEBI" id="CHEBI:83421"/>
        <dbReference type="ChEBI" id="CHEBI:456216"/>
        <dbReference type="EC" id="2.7.11.1"/>
    </reaction>
</comment>
<organism evidence="22 23">
    <name type="scientific">Turnera subulata</name>
    <dbReference type="NCBI Taxonomy" id="218843"/>
    <lineage>
        <taxon>Eukaryota</taxon>
        <taxon>Viridiplantae</taxon>
        <taxon>Streptophyta</taxon>
        <taxon>Embryophyta</taxon>
        <taxon>Tracheophyta</taxon>
        <taxon>Spermatophyta</taxon>
        <taxon>Magnoliopsida</taxon>
        <taxon>eudicotyledons</taxon>
        <taxon>Gunneridae</taxon>
        <taxon>Pentapetalae</taxon>
        <taxon>rosids</taxon>
        <taxon>fabids</taxon>
        <taxon>Malpighiales</taxon>
        <taxon>Passifloraceae</taxon>
        <taxon>Turnera</taxon>
    </lineage>
</organism>
<keyword evidence="23" id="KW-1185">Reference proteome</keyword>
<dbReference type="InterPro" id="IPR008271">
    <property type="entry name" value="Ser/Thr_kinase_AS"/>
</dbReference>
<keyword evidence="12" id="KW-0547">Nucleotide-binding</keyword>
<dbReference type="InterPro" id="IPR050647">
    <property type="entry name" value="Plant_LRR-RLKs"/>
</dbReference>
<keyword evidence="6" id="KW-0597">Phosphoprotein</keyword>
<keyword evidence="15" id="KW-1133">Transmembrane helix</keyword>
<keyword evidence="13" id="KW-0418">Kinase</keyword>
<keyword evidence="8" id="KW-0808">Transferase</keyword>
<dbReference type="SUPFAM" id="SSF56112">
    <property type="entry name" value="Protein kinase-like (PK-like)"/>
    <property type="match status" value="2"/>
</dbReference>
<dbReference type="Proteomes" id="UP001141552">
    <property type="component" value="Unassembled WGS sequence"/>
</dbReference>
<dbReference type="Gene3D" id="3.80.10.10">
    <property type="entry name" value="Ribonuclease Inhibitor"/>
    <property type="match status" value="3"/>
</dbReference>
<evidence type="ECO:0000256" key="3">
    <source>
        <dbReference type="ARBA" id="ARBA00012513"/>
    </source>
</evidence>
<dbReference type="PROSITE" id="PS00108">
    <property type="entry name" value="PROTEIN_KINASE_ST"/>
    <property type="match status" value="1"/>
</dbReference>
<dbReference type="PROSITE" id="PS50011">
    <property type="entry name" value="PROTEIN_KINASE_DOM"/>
    <property type="match status" value="1"/>
</dbReference>
<comment type="caution">
    <text evidence="22">The sequence shown here is derived from an EMBL/GenBank/DDBJ whole genome shotgun (WGS) entry which is preliminary data.</text>
</comment>
<feature type="domain" description="Protein kinase" evidence="21">
    <location>
        <begin position="1"/>
        <end position="248"/>
    </location>
</feature>
<evidence type="ECO:0000256" key="18">
    <source>
        <dbReference type="ARBA" id="ARBA00023180"/>
    </source>
</evidence>
<dbReference type="EMBL" id="JAKUCV010001015">
    <property type="protein sequence ID" value="KAJ4848050.1"/>
    <property type="molecule type" value="Genomic_DNA"/>
</dbReference>
<keyword evidence="9" id="KW-0812">Transmembrane</keyword>
<evidence type="ECO:0000256" key="15">
    <source>
        <dbReference type="ARBA" id="ARBA00022989"/>
    </source>
</evidence>
<dbReference type="InterPro" id="IPR013210">
    <property type="entry name" value="LRR_N_plant-typ"/>
</dbReference>
<dbReference type="FunFam" id="3.80.10.10:FF:000095">
    <property type="entry name" value="LRR receptor-like serine/threonine-protein kinase GSO1"/>
    <property type="match status" value="2"/>
</dbReference>
<gene>
    <name evidence="22" type="ORF">Tsubulata_015832</name>
</gene>
<comment type="catalytic activity">
    <reaction evidence="19">
        <text>L-threonyl-[protein] + ATP = O-phospho-L-threonyl-[protein] + ADP + H(+)</text>
        <dbReference type="Rhea" id="RHEA:46608"/>
        <dbReference type="Rhea" id="RHEA-COMP:11060"/>
        <dbReference type="Rhea" id="RHEA-COMP:11605"/>
        <dbReference type="ChEBI" id="CHEBI:15378"/>
        <dbReference type="ChEBI" id="CHEBI:30013"/>
        <dbReference type="ChEBI" id="CHEBI:30616"/>
        <dbReference type="ChEBI" id="CHEBI:61977"/>
        <dbReference type="ChEBI" id="CHEBI:456216"/>
        <dbReference type="EC" id="2.7.11.1"/>
    </reaction>
</comment>
<protein>
    <recommendedName>
        <fullName evidence="3">non-specific serine/threonine protein kinase</fullName>
        <ecNumber evidence="3">2.7.11.1</ecNumber>
    </recommendedName>
</protein>
<dbReference type="GO" id="GO:0033612">
    <property type="term" value="F:receptor serine/threonine kinase binding"/>
    <property type="evidence" value="ECO:0007669"/>
    <property type="project" value="TreeGrafter"/>
</dbReference>
<evidence type="ECO:0000313" key="23">
    <source>
        <dbReference type="Proteomes" id="UP001141552"/>
    </source>
</evidence>
<dbReference type="Pfam" id="PF07714">
    <property type="entry name" value="PK_Tyr_Ser-Thr"/>
    <property type="match status" value="2"/>
</dbReference>
<dbReference type="InterPro" id="IPR001611">
    <property type="entry name" value="Leu-rich_rpt"/>
</dbReference>
<reference evidence="22" key="2">
    <citation type="journal article" date="2023" name="Plants (Basel)">
        <title>Annotation of the Turnera subulata (Passifloraceae) Draft Genome Reveals the S-Locus Evolved after the Divergence of Turneroideae from Passifloroideae in a Stepwise Manner.</title>
        <authorList>
            <person name="Henning P.M."/>
            <person name="Roalson E.H."/>
            <person name="Mir W."/>
            <person name="McCubbin A.G."/>
            <person name="Shore J.S."/>
        </authorList>
    </citation>
    <scope>NUCLEOTIDE SEQUENCE</scope>
    <source>
        <strain evidence="22">F60SS</strain>
    </source>
</reference>
<evidence type="ECO:0000256" key="8">
    <source>
        <dbReference type="ARBA" id="ARBA00022679"/>
    </source>
</evidence>
<dbReference type="SMART" id="SM00369">
    <property type="entry name" value="LRR_TYP"/>
    <property type="match status" value="6"/>
</dbReference>
<evidence type="ECO:0000256" key="4">
    <source>
        <dbReference type="ARBA" id="ARBA00022475"/>
    </source>
</evidence>
<dbReference type="Gene3D" id="3.30.200.20">
    <property type="entry name" value="Phosphorylase Kinase, domain 1"/>
    <property type="match status" value="1"/>
</dbReference>
<dbReference type="InterPro" id="IPR032675">
    <property type="entry name" value="LRR_dom_sf"/>
</dbReference>
<dbReference type="InterPro" id="IPR001245">
    <property type="entry name" value="Ser-Thr/Tyr_kinase_cat_dom"/>
</dbReference>
<keyword evidence="16" id="KW-0472">Membrane</keyword>
<dbReference type="Gene3D" id="1.10.510.10">
    <property type="entry name" value="Transferase(Phosphotransferase) domain 1"/>
    <property type="match status" value="2"/>
</dbReference>
<dbReference type="GO" id="GO:0005524">
    <property type="term" value="F:ATP binding"/>
    <property type="evidence" value="ECO:0007669"/>
    <property type="project" value="UniProtKB-KW"/>
</dbReference>
<dbReference type="InterPro" id="IPR011009">
    <property type="entry name" value="Kinase-like_dom_sf"/>
</dbReference>
<dbReference type="EC" id="2.7.11.1" evidence="3"/>
<evidence type="ECO:0000259" key="21">
    <source>
        <dbReference type="PROSITE" id="PS50011"/>
    </source>
</evidence>
<evidence type="ECO:0000256" key="17">
    <source>
        <dbReference type="ARBA" id="ARBA00023170"/>
    </source>
</evidence>
<evidence type="ECO:0000256" key="13">
    <source>
        <dbReference type="ARBA" id="ARBA00022777"/>
    </source>
</evidence>
<evidence type="ECO:0000256" key="20">
    <source>
        <dbReference type="ARBA" id="ARBA00048679"/>
    </source>
</evidence>
<dbReference type="Pfam" id="PF00560">
    <property type="entry name" value="LRR_1"/>
    <property type="match status" value="7"/>
</dbReference>
<comment type="subcellular location">
    <subcellularLocation>
        <location evidence="1">Cell membrane</location>
        <topology evidence="1">Single-pass membrane protein</topology>
    </subcellularLocation>
</comment>
<evidence type="ECO:0000313" key="22">
    <source>
        <dbReference type="EMBL" id="KAJ4848050.1"/>
    </source>
</evidence>
<evidence type="ECO:0000256" key="12">
    <source>
        <dbReference type="ARBA" id="ARBA00022741"/>
    </source>
</evidence>
<comment type="similarity">
    <text evidence="2">Belongs to the protein kinase superfamily. Ser/Thr protein kinase family.</text>
</comment>
<keyword evidence="17" id="KW-0675">Receptor</keyword>
<accession>A0A9Q0GDI4</accession>
<name>A0A9Q0GDI4_9ROSI</name>
<evidence type="ECO:0000256" key="11">
    <source>
        <dbReference type="ARBA" id="ARBA00022737"/>
    </source>
</evidence>
<dbReference type="PROSITE" id="PS51450">
    <property type="entry name" value="LRR"/>
    <property type="match status" value="1"/>
</dbReference>
<dbReference type="SMART" id="SM00220">
    <property type="entry name" value="S_TKc"/>
    <property type="match status" value="1"/>
</dbReference>
<evidence type="ECO:0000256" key="1">
    <source>
        <dbReference type="ARBA" id="ARBA00004162"/>
    </source>
</evidence>
<keyword evidence="4" id="KW-1003">Cell membrane</keyword>
<evidence type="ECO:0000256" key="7">
    <source>
        <dbReference type="ARBA" id="ARBA00022614"/>
    </source>
</evidence>
<evidence type="ECO:0000256" key="5">
    <source>
        <dbReference type="ARBA" id="ARBA00022527"/>
    </source>
</evidence>
<evidence type="ECO:0000256" key="14">
    <source>
        <dbReference type="ARBA" id="ARBA00022840"/>
    </source>
</evidence>
<evidence type="ECO:0000256" key="6">
    <source>
        <dbReference type="ARBA" id="ARBA00022553"/>
    </source>
</evidence>
<keyword evidence="7" id="KW-0433">Leucine-rich repeat</keyword>
<keyword evidence="11" id="KW-0677">Repeat</keyword>
<dbReference type="InterPro" id="IPR000719">
    <property type="entry name" value="Prot_kinase_dom"/>
</dbReference>
<dbReference type="SUPFAM" id="SSF52058">
    <property type="entry name" value="L domain-like"/>
    <property type="match status" value="1"/>
</dbReference>
<dbReference type="InterPro" id="IPR003591">
    <property type="entry name" value="Leu-rich_rpt_typical-subtyp"/>
</dbReference>
<proteinExistence type="inferred from homology"/>
<evidence type="ECO:0000256" key="10">
    <source>
        <dbReference type="ARBA" id="ARBA00022729"/>
    </source>
</evidence>
<evidence type="ECO:0000256" key="2">
    <source>
        <dbReference type="ARBA" id="ARBA00008684"/>
    </source>
</evidence>
<dbReference type="Pfam" id="PF08263">
    <property type="entry name" value="LRRNT_2"/>
    <property type="match status" value="1"/>
</dbReference>
<dbReference type="AlphaFoldDB" id="A0A9Q0GDI4"/>
<dbReference type="FunFam" id="1.10.510.10:FF:000358">
    <property type="entry name" value="Putative leucine-rich repeat receptor-like serine/threonine-protein kinase"/>
    <property type="match status" value="1"/>
</dbReference>
<dbReference type="GO" id="GO:0004674">
    <property type="term" value="F:protein serine/threonine kinase activity"/>
    <property type="evidence" value="ECO:0007669"/>
    <property type="project" value="UniProtKB-KW"/>
</dbReference>
<sequence length="861" mass="95296">MQQERAIKSFDAECEVLSNIRHRNLVKIISSCTNRDFKALILEYMANGSLEKLLYSHNYSLDILQRLNIMIDVASGLDYLHHGYSRAVVHCDLKPSNVLLDSGMTAHVSDLGIAKLLGEEDSMAQTKTLATVGYMAPEYGSEGIVSTRGDVYSFGILLMETFTRKKPTDEMFREGMSLKDYVQKALPDSVAKLVDERLLSEESHLLSKIKCLTSIFTLAMDCVIEFPEQRTYITEVLATLKNIRTRYLADTTDDVRNASFPAMCQQNPRLLRSAQSNISSIDQNALLALKSHITYDPNNFLATNWSTKTSVCSWIGVYYLSNNRFTGQIPSGFGSFANLEVLVLDKNRLSGIIPPSICNVSTLRSLSLRENALRGNIAEVIGRLANLETLDLYDNPLSGPIPMSAFNMSSLMTMKLGRNRVNGSLPDDICQNLPNLTWFFIGPNEIVGKIPNGLWKCKKLVQFIVGYNKLTGSIPKVLANLTQLEELQLDSNYLTGEIPEELGSLYKLKKLTLTNNPLKGSIPRSLANCTMLIKNGLTGTIPAYIGEFSSLERLYLWGNELRGNIPISIGNASRLTLLQLSRNAFSGPVPSSLGNLRQLQRLNLGRNNLTNLSFISSMANCKKLISFQLGFNQFNNILPASIGNLSASLQVLHLKSCKIKGSIPGEIGNLSSLTKLTMADNELTGPVPTTIGRLKKLQDILRVNLSSNSLSGQLPLSIGNLKVIAMLELSNNNFSEYGLEGIVSTRGDVYSFGILLMETLTRKKPTDEMFGEGMSLKDYVNKALPDSVATIVDKHLLSEEEHPSAKIKCISSIFTLAMDCVVEFPEKRPDMTEVLATLRNIRTRYLADKDPQLPRSGGHSR</sequence>
<dbReference type="OrthoDB" id="1724816at2759"/>
<dbReference type="PANTHER" id="PTHR48056">
    <property type="entry name" value="LRR RECEPTOR-LIKE SERINE/THREONINE-PROTEIN KINASE-RELATED"/>
    <property type="match status" value="1"/>
</dbReference>
<dbReference type="Pfam" id="PF13855">
    <property type="entry name" value="LRR_8"/>
    <property type="match status" value="1"/>
</dbReference>
<dbReference type="PANTHER" id="PTHR48056:SF73">
    <property type="entry name" value="LRR RECEPTOR-LIKE SERINE_THREONINE-PROTEIN KINASE EFR"/>
    <property type="match status" value="1"/>
</dbReference>
<keyword evidence="5" id="KW-0723">Serine/threonine-protein kinase</keyword>
<reference evidence="22" key="1">
    <citation type="submission" date="2022-02" db="EMBL/GenBank/DDBJ databases">
        <authorList>
            <person name="Henning P.M."/>
            <person name="McCubbin A.G."/>
            <person name="Shore J.S."/>
        </authorList>
    </citation>
    <scope>NUCLEOTIDE SEQUENCE</scope>
    <source>
        <strain evidence="22">F60SS</strain>
        <tissue evidence="22">Leaves</tissue>
    </source>
</reference>
<evidence type="ECO:0000256" key="19">
    <source>
        <dbReference type="ARBA" id="ARBA00047899"/>
    </source>
</evidence>